<keyword evidence="1" id="KW-0863">Zinc-finger</keyword>
<dbReference type="AlphaFoldDB" id="A0AAD8AJY2"/>
<feature type="compositionally biased region" description="Polar residues" evidence="3">
    <location>
        <begin position="210"/>
        <end position="219"/>
    </location>
</feature>
<sequence>YLSNLHPQSIPEDVRISLESMAEHVTSTSEDLPQESAQTMSYSGQGVVGSPTSLAENLDTAISSTVDPPPPHNTEYRNVAGADRYETAIRQRVLEEGDRATPSQLEAMKGNPSRTSEGASCPSGTQLPHSLIEDRVGTSEPSSDSDETEQSQARDPVMVVDLTQESDNEILDSVQRPAVSTAPAASPTASHLIPYSPLPQVVPPLVSPSRQNQFSSSEPAQVPSARQPISDQVRRERMLSFRQLMKAAEIRRIDTPAMDRRMHYLQQSPVAPPLRHQYGMHHHHQPPVPTRQQPTVYSHPEGRSAMIPPPMLAPPLQTPGVNLLHAQSLHENQGHPPSSIHIVPNVARPQGLVIPPVSPSRMAAAREEALRNFLIQLEEVSQYPNEQVPLPFKYKQVQRSTDDNAEKCTICISEFEENEDVRRLRCKHLFHKTCIEPMVGY</sequence>
<dbReference type="InterPro" id="IPR001841">
    <property type="entry name" value="Znf_RING"/>
</dbReference>
<evidence type="ECO:0000313" key="6">
    <source>
        <dbReference type="Proteomes" id="UP001233999"/>
    </source>
</evidence>
<feature type="compositionally biased region" description="Polar residues" evidence="3">
    <location>
        <begin position="112"/>
        <end position="128"/>
    </location>
</feature>
<name>A0AAD8AJY2_DIPPU</name>
<feature type="compositionally biased region" description="Polar residues" evidence="3">
    <location>
        <begin position="25"/>
        <end position="66"/>
    </location>
</feature>
<dbReference type="GO" id="GO:0008270">
    <property type="term" value="F:zinc ion binding"/>
    <property type="evidence" value="ECO:0007669"/>
    <property type="project" value="UniProtKB-KW"/>
</dbReference>
<feature type="non-terminal residue" evidence="5">
    <location>
        <position position="441"/>
    </location>
</feature>
<proteinExistence type="predicted"/>
<dbReference type="SUPFAM" id="SSF57850">
    <property type="entry name" value="RING/U-box"/>
    <property type="match status" value="1"/>
</dbReference>
<keyword evidence="1" id="KW-0479">Metal-binding</keyword>
<dbReference type="Pfam" id="PF17123">
    <property type="entry name" value="zf-RING_11"/>
    <property type="match status" value="1"/>
</dbReference>
<feature type="region of interest" description="Disordered" evidence="3">
    <location>
        <begin position="204"/>
        <end position="231"/>
    </location>
</feature>
<feature type="region of interest" description="Disordered" evidence="3">
    <location>
        <begin position="24"/>
        <end position="157"/>
    </location>
</feature>
<dbReference type="PANTHER" id="PTHR47662">
    <property type="entry name" value="RING-TYPE DOMAIN-CONTAINING PROTEIN"/>
    <property type="match status" value="1"/>
</dbReference>
<keyword evidence="6" id="KW-1185">Reference proteome</keyword>
<accession>A0AAD8AJY2</accession>
<dbReference type="Gene3D" id="3.30.40.10">
    <property type="entry name" value="Zinc/RING finger domain, C3HC4 (zinc finger)"/>
    <property type="match status" value="1"/>
</dbReference>
<dbReference type="EMBL" id="JASPKZ010000837">
    <property type="protein sequence ID" value="KAJ9599078.1"/>
    <property type="molecule type" value="Genomic_DNA"/>
</dbReference>
<evidence type="ECO:0000259" key="4">
    <source>
        <dbReference type="Pfam" id="PF17123"/>
    </source>
</evidence>
<feature type="compositionally biased region" description="Basic and acidic residues" evidence="3">
    <location>
        <begin position="83"/>
        <end position="99"/>
    </location>
</feature>
<protein>
    <recommendedName>
        <fullName evidence="4">RING-type domain-containing protein</fullName>
    </recommendedName>
</protein>
<reference evidence="5" key="1">
    <citation type="journal article" date="2023" name="IScience">
        <title>Live-bearing cockroach genome reveals convergent evolutionary mechanisms linked to viviparity in insects and beyond.</title>
        <authorList>
            <person name="Fouks B."/>
            <person name="Harrison M.C."/>
            <person name="Mikhailova A.A."/>
            <person name="Marchal E."/>
            <person name="English S."/>
            <person name="Carruthers M."/>
            <person name="Jennings E.C."/>
            <person name="Chiamaka E.L."/>
            <person name="Frigard R.A."/>
            <person name="Pippel M."/>
            <person name="Attardo G.M."/>
            <person name="Benoit J.B."/>
            <person name="Bornberg-Bauer E."/>
            <person name="Tobe S.S."/>
        </authorList>
    </citation>
    <scope>NUCLEOTIDE SEQUENCE</scope>
    <source>
        <strain evidence="5">Stay&amp;Tobe</strain>
    </source>
</reference>
<reference evidence="5" key="2">
    <citation type="submission" date="2023-05" db="EMBL/GenBank/DDBJ databases">
        <authorList>
            <person name="Fouks B."/>
        </authorList>
    </citation>
    <scope>NUCLEOTIDE SEQUENCE</scope>
    <source>
        <strain evidence="5">Stay&amp;Tobe</strain>
        <tissue evidence="5">Testes</tissue>
    </source>
</reference>
<organism evidence="5 6">
    <name type="scientific">Diploptera punctata</name>
    <name type="common">Pacific beetle cockroach</name>
    <dbReference type="NCBI Taxonomy" id="6984"/>
    <lineage>
        <taxon>Eukaryota</taxon>
        <taxon>Metazoa</taxon>
        <taxon>Ecdysozoa</taxon>
        <taxon>Arthropoda</taxon>
        <taxon>Hexapoda</taxon>
        <taxon>Insecta</taxon>
        <taxon>Pterygota</taxon>
        <taxon>Neoptera</taxon>
        <taxon>Polyneoptera</taxon>
        <taxon>Dictyoptera</taxon>
        <taxon>Blattodea</taxon>
        <taxon>Blaberoidea</taxon>
        <taxon>Blaberidae</taxon>
        <taxon>Diplopterinae</taxon>
        <taxon>Diploptera</taxon>
    </lineage>
</organism>
<dbReference type="PANTHER" id="PTHR47662:SF1">
    <property type="entry name" value="RING-TYPE DOMAIN-CONTAINING PROTEIN"/>
    <property type="match status" value="1"/>
</dbReference>
<evidence type="ECO:0000256" key="1">
    <source>
        <dbReference type="ARBA" id="ARBA00022771"/>
    </source>
</evidence>
<dbReference type="Proteomes" id="UP001233999">
    <property type="component" value="Unassembled WGS sequence"/>
</dbReference>
<evidence type="ECO:0000256" key="3">
    <source>
        <dbReference type="SAM" id="MobiDB-lite"/>
    </source>
</evidence>
<dbReference type="InterPro" id="IPR013083">
    <property type="entry name" value="Znf_RING/FYVE/PHD"/>
</dbReference>
<keyword evidence="2" id="KW-0862">Zinc</keyword>
<evidence type="ECO:0000256" key="2">
    <source>
        <dbReference type="ARBA" id="ARBA00022833"/>
    </source>
</evidence>
<feature type="domain" description="RING-type" evidence="4">
    <location>
        <begin position="408"/>
        <end position="435"/>
    </location>
</feature>
<comment type="caution">
    <text evidence="5">The sequence shown here is derived from an EMBL/GenBank/DDBJ whole genome shotgun (WGS) entry which is preliminary data.</text>
</comment>
<gene>
    <name evidence="5" type="ORF">L9F63_010445</name>
</gene>
<evidence type="ECO:0000313" key="5">
    <source>
        <dbReference type="EMBL" id="KAJ9599078.1"/>
    </source>
</evidence>